<evidence type="ECO:0000256" key="4">
    <source>
        <dbReference type="SAM" id="MobiDB-lite"/>
    </source>
</evidence>
<evidence type="ECO:0000256" key="3">
    <source>
        <dbReference type="ARBA" id="ARBA00023163"/>
    </source>
</evidence>
<protein>
    <submittedName>
        <fullName evidence="7">IclR family transcriptional regulator</fullName>
    </submittedName>
</protein>
<dbReference type="Gene3D" id="3.30.450.40">
    <property type="match status" value="1"/>
</dbReference>
<dbReference type="Gene3D" id="1.10.10.10">
    <property type="entry name" value="Winged helix-like DNA-binding domain superfamily/Winged helix DNA-binding domain"/>
    <property type="match status" value="1"/>
</dbReference>
<evidence type="ECO:0000259" key="6">
    <source>
        <dbReference type="PROSITE" id="PS51078"/>
    </source>
</evidence>
<dbReference type="GO" id="GO:0046278">
    <property type="term" value="P:3,4-dihydroxybenzoate metabolic process"/>
    <property type="evidence" value="ECO:0007669"/>
    <property type="project" value="InterPro"/>
</dbReference>
<proteinExistence type="predicted"/>
<dbReference type="InterPro" id="IPR012794">
    <property type="entry name" value="PcaR_PcaU"/>
</dbReference>
<keyword evidence="2" id="KW-0238">DNA-binding</keyword>
<keyword evidence="1" id="KW-0805">Transcription regulation</keyword>
<dbReference type="GO" id="GO:0045892">
    <property type="term" value="P:negative regulation of DNA-templated transcription"/>
    <property type="evidence" value="ECO:0007669"/>
    <property type="project" value="TreeGrafter"/>
</dbReference>
<sequence length="272" mass="30068">MPKFDHDHDQDPAPPATDPLKPGDGYVQSFARGLEVLRSFGAEAPAQTLSETAERVGLTRAGARRILLTLQTLGYVEQDGRQFRLTPKVLELGFAYLSAQPWWHQAQPLMEELTQQTRESTSASVLDGDQIVYMVRVPAQKIMSINLGIGSRLPAHCTSMGRVLLASLAEDERTRRVQAMDLQPLTPKTTIDAGKLLRTLAQVRRQGWALVNEELELGLMSLAVPLRDHAGRVVAAINVSSRPQQQSAAEMQRRYLPLLQAVAERLGSLLPH</sequence>
<dbReference type="SUPFAM" id="SSF46785">
    <property type="entry name" value="Winged helix' DNA-binding domain"/>
    <property type="match status" value="1"/>
</dbReference>
<keyword evidence="3" id="KW-0804">Transcription</keyword>
<evidence type="ECO:0000256" key="1">
    <source>
        <dbReference type="ARBA" id="ARBA00023015"/>
    </source>
</evidence>
<evidence type="ECO:0000259" key="5">
    <source>
        <dbReference type="PROSITE" id="PS51077"/>
    </source>
</evidence>
<feature type="compositionally biased region" description="Basic and acidic residues" evidence="4">
    <location>
        <begin position="1"/>
        <end position="11"/>
    </location>
</feature>
<dbReference type="RefSeq" id="WP_137732515.1">
    <property type="nucleotide sequence ID" value="NZ_BJCL01000003.1"/>
</dbReference>
<dbReference type="PROSITE" id="PS51078">
    <property type="entry name" value="ICLR_ED"/>
    <property type="match status" value="1"/>
</dbReference>
<dbReference type="SUPFAM" id="SSF55781">
    <property type="entry name" value="GAF domain-like"/>
    <property type="match status" value="1"/>
</dbReference>
<evidence type="ECO:0000313" key="7">
    <source>
        <dbReference type="EMBL" id="GCL62784.1"/>
    </source>
</evidence>
<dbReference type="Proteomes" id="UP000301751">
    <property type="component" value="Unassembled WGS sequence"/>
</dbReference>
<dbReference type="PROSITE" id="PS51077">
    <property type="entry name" value="HTH_ICLR"/>
    <property type="match status" value="1"/>
</dbReference>
<dbReference type="GO" id="GO:0003677">
    <property type="term" value="F:DNA binding"/>
    <property type="evidence" value="ECO:0007669"/>
    <property type="project" value="UniProtKB-KW"/>
</dbReference>
<evidence type="ECO:0000313" key="8">
    <source>
        <dbReference type="Proteomes" id="UP000301751"/>
    </source>
</evidence>
<dbReference type="PANTHER" id="PTHR30136">
    <property type="entry name" value="HELIX-TURN-HELIX TRANSCRIPTIONAL REGULATOR, ICLR FAMILY"/>
    <property type="match status" value="1"/>
</dbReference>
<dbReference type="GO" id="GO:0003700">
    <property type="term" value="F:DNA-binding transcription factor activity"/>
    <property type="evidence" value="ECO:0007669"/>
    <property type="project" value="TreeGrafter"/>
</dbReference>
<dbReference type="GO" id="GO:0045893">
    <property type="term" value="P:positive regulation of DNA-templated transcription"/>
    <property type="evidence" value="ECO:0007669"/>
    <property type="project" value="InterPro"/>
</dbReference>
<dbReference type="OrthoDB" id="9807558at2"/>
<dbReference type="NCBIfam" id="TIGR02431">
    <property type="entry name" value="pcaR_pcaU"/>
    <property type="match status" value="1"/>
</dbReference>
<organism evidence="7 8">
    <name type="scientific">Pseudaquabacterium pictum</name>
    <dbReference type="NCBI Taxonomy" id="2315236"/>
    <lineage>
        <taxon>Bacteria</taxon>
        <taxon>Pseudomonadati</taxon>
        <taxon>Pseudomonadota</taxon>
        <taxon>Betaproteobacteria</taxon>
        <taxon>Burkholderiales</taxon>
        <taxon>Sphaerotilaceae</taxon>
        <taxon>Pseudaquabacterium</taxon>
    </lineage>
</organism>
<dbReference type="FunFam" id="1.10.10.10:FF:000056">
    <property type="entry name" value="IclR family transcriptional regulator"/>
    <property type="match status" value="1"/>
</dbReference>
<dbReference type="InterPro" id="IPR014757">
    <property type="entry name" value="Tscrpt_reg_IclR_C"/>
</dbReference>
<accession>A0A480AMH6</accession>
<dbReference type="SMART" id="SM00346">
    <property type="entry name" value="HTH_ICLR"/>
    <property type="match status" value="1"/>
</dbReference>
<dbReference type="InterPro" id="IPR050707">
    <property type="entry name" value="HTH_MetabolicPath_Reg"/>
</dbReference>
<dbReference type="InterPro" id="IPR029016">
    <property type="entry name" value="GAF-like_dom_sf"/>
</dbReference>
<dbReference type="InterPro" id="IPR036388">
    <property type="entry name" value="WH-like_DNA-bd_sf"/>
</dbReference>
<name>A0A480AMH6_9BURK</name>
<dbReference type="Pfam" id="PF01614">
    <property type="entry name" value="IclR_C"/>
    <property type="match status" value="1"/>
</dbReference>
<dbReference type="EMBL" id="BJCL01000003">
    <property type="protein sequence ID" value="GCL62784.1"/>
    <property type="molecule type" value="Genomic_DNA"/>
</dbReference>
<keyword evidence="8" id="KW-1185">Reference proteome</keyword>
<reference evidence="8" key="1">
    <citation type="submission" date="2019-03" db="EMBL/GenBank/DDBJ databases">
        <title>Aquabacterium pictum sp.nov., the first bacteriochlorophyll a-containing freshwater bacterium in the genus Aquabacterium of the class Betaproteobacteria.</title>
        <authorList>
            <person name="Hirose S."/>
            <person name="Tank M."/>
            <person name="Hara E."/>
            <person name="Tamaki H."/>
            <person name="Takaichi S."/>
            <person name="Haruta S."/>
            <person name="Hanada S."/>
        </authorList>
    </citation>
    <scope>NUCLEOTIDE SEQUENCE [LARGE SCALE GENOMIC DNA]</scope>
    <source>
        <strain evidence="8">W35</strain>
    </source>
</reference>
<feature type="domain" description="IclR-ED" evidence="6">
    <location>
        <begin position="88"/>
        <end position="272"/>
    </location>
</feature>
<dbReference type="InterPro" id="IPR036390">
    <property type="entry name" value="WH_DNA-bd_sf"/>
</dbReference>
<feature type="domain" description="HTH iclR-type" evidence="5">
    <location>
        <begin position="27"/>
        <end position="87"/>
    </location>
</feature>
<evidence type="ECO:0000256" key="2">
    <source>
        <dbReference type="ARBA" id="ARBA00023125"/>
    </source>
</evidence>
<feature type="region of interest" description="Disordered" evidence="4">
    <location>
        <begin position="1"/>
        <end position="25"/>
    </location>
</feature>
<dbReference type="AlphaFoldDB" id="A0A480AMH6"/>
<dbReference type="InterPro" id="IPR005471">
    <property type="entry name" value="Tscrpt_reg_IclR_N"/>
</dbReference>
<dbReference type="PANTHER" id="PTHR30136:SF34">
    <property type="entry name" value="TRANSCRIPTIONAL REGULATOR"/>
    <property type="match status" value="1"/>
</dbReference>
<comment type="caution">
    <text evidence="7">The sequence shown here is derived from an EMBL/GenBank/DDBJ whole genome shotgun (WGS) entry which is preliminary data.</text>
</comment>
<gene>
    <name evidence="7" type="ORF">AQPW35_18650</name>
</gene>
<dbReference type="Pfam" id="PF09339">
    <property type="entry name" value="HTH_IclR"/>
    <property type="match status" value="1"/>
</dbReference>